<dbReference type="Pfam" id="PF01554">
    <property type="entry name" value="MatE"/>
    <property type="match status" value="2"/>
</dbReference>
<feature type="transmembrane region" description="Helical" evidence="10">
    <location>
        <begin position="40"/>
        <end position="66"/>
    </location>
</feature>
<keyword evidence="8 10" id="KW-0472">Membrane</keyword>
<evidence type="ECO:0000313" key="11">
    <source>
        <dbReference type="EMBL" id="SMF47214.1"/>
    </source>
</evidence>
<keyword evidence="3" id="KW-0050">Antiport</keyword>
<reference evidence="12" key="1">
    <citation type="submission" date="2017-04" db="EMBL/GenBank/DDBJ databases">
        <authorList>
            <person name="Varghese N."/>
            <person name="Submissions S."/>
        </authorList>
    </citation>
    <scope>NUCLEOTIDE SEQUENCE [LARGE SCALE GENOMIC DNA]</scope>
    <source>
        <strain evidence="12">RKEM611</strain>
    </source>
</reference>
<evidence type="ECO:0000256" key="4">
    <source>
        <dbReference type="ARBA" id="ARBA00022475"/>
    </source>
</evidence>
<evidence type="ECO:0000256" key="6">
    <source>
        <dbReference type="ARBA" id="ARBA00022989"/>
    </source>
</evidence>
<keyword evidence="12" id="KW-1185">Reference proteome</keyword>
<dbReference type="RefSeq" id="WP_132321389.1">
    <property type="nucleotide sequence ID" value="NZ_FWZT01000014.1"/>
</dbReference>
<dbReference type="EMBL" id="FWZT01000014">
    <property type="protein sequence ID" value="SMF47214.1"/>
    <property type="molecule type" value="Genomic_DNA"/>
</dbReference>
<sequence>MESQRFKKIMGLSLPIMGGMVSQNVTNLVDIFFVKNLGSAALAAVGLGGFAAFVSISLVLGVSTGVQAIAARRKGEGEFTKLAQPLNTGLLIALVSGIALAVPLFILVPHFYPYLNSDPEVIDLGSSYLQIRLLGIVFVGLNFSFRGYWNGINLSKLYMGTLVFMHLINIFLNYALIFGNFGFPQLGLDGAAWGTSISFACGTLVYLSLGMRHARHAGFLRIWPSWDQIKQMLTLSLPSGVQQLFFSSGLLAFFWIVGLVGTTELAAANILTNVMLVAILPAMGLGLAAASLVGQALGRQDAEDARLWAWDVVKVGILIIGTIGLPMWAVPDWVLLPFAPGPEAMAASRLPLRITGAYIALDSVGLVLMNALLGAGASKQVMAVSLSLQWILFLPLALLAVSLLGAGFTTLWVMQGTYRLFQAIVFIVIWERGSWASIKL</sequence>
<evidence type="ECO:0000313" key="12">
    <source>
        <dbReference type="Proteomes" id="UP000192907"/>
    </source>
</evidence>
<feature type="transmembrane region" description="Helical" evidence="10">
    <location>
        <begin position="232"/>
        <end position="258"/>
    </location>
</feature>
<dbReference type="OrthoDB" id="9780160at2"/>
<proteinExistence type="predicted"/>
<evidence type="ECO:0000256" key="2">
    <source>
        <dbReference type="ARBA" id="ARBA00022448"/>
    </source>
</evidence>
<feature type="transmembrane region" description="Helical" evidence="10">
    <location>
        <begin position="315"/>
        <end position="336"/>
    </location>
</feature>
<dbReference type="InterPro" id="IPR050222">
    <property type="entry name" value="MATE_MdtK"/>
</dbReference>
<dbReference type="GO" id="GO:0005886">
    <property type="term" value="C:plasma membrane"/>
    <property type="evidence" value="ECO:0007669"/>
    <property type="project" value="UniProtKB-SubCell"/>
</dbReference>
<organism evidence="11 12">
    <name type="scientific">Pseudobacteriovorax antillogorgiicola</name>
    <dbReference type="NCBI Taxonomy" id="1513793"/>
    <lineage>
        <taxon>Bacteria</taxon>
        <taxon>Pseudomonadati</taxon>
        <taxon>Bdellovibrionota</taxon>
        <taxon>Oligoflexia</taxon>
        <taxon>Oligoflexales</taxon>
        <taxon>Pseudobacteriovoracaceae</taxon>
        <taxon>Pseudobacteriovorax</taxon>
    </lineage>
</organism>
<protein>
    <recommendedName>
        <fullName evidence="9">Multidrug-efflux transporter</fullName>
    </recommendedName>
</protein>
<dbReference type="AlphaFoldDB" id="A0A1Y6C5Y5"/>
<dbReference type="PIRSF" id="PIRSF006603">
    <property type="entry name" value="DinF"/>
    <property type="match status" value="1"/>
</dbReference>
<accession>A0A1Y6C5Y5</accession>
<feature type="transmembrane region" description="Helical" evidence="10">
    <location>
        <begin position="157"/>
        <end position="178"/>
    </location>
</feature>
<dbReference type="CDD" id="cd13133">
    <property type="entry name" value="MATE_like_7"/>
    <property type="match status" value="1"/>
</dbReference>
<feature type="transmembrane region" description="Helical" evidence="10">
    <location>
        <begin position="128"/>
        <end position="145"/>
    </location>
</feature>
<feature type="transmembrane region" description="Helical" evidence="10">
    <location>
        <begin position="390"/>
        <end position="414"/>
    </location>
</feature>
<dbReference type="InterPro" id="IPR002528">
    <property type="entry name" value="MATE_fam"/>
</dbReference>
<evidence type="ECO:0000256" key="8">
    <source>
        <dbReference type="ARBA" id="ARBA00023136"/>
    </source>
</evidence>
<feature type="transmembrane region" description="Helical" evidence="10">
    <location>
        <begin position="190"/>
        <end position="211"/>
    </location>
</feature>
<name>A0A1Y6C5Y5_9BACT</name>
<evidence type="ECO:0000256" key="5">
    <source>
        <dbReference type="ARBA" id="ARBA00022692"/>
    </source>
</evidence>
<feature type="transmembrane region" description="Helical" evidence="10">
    <location>
        <begin position="12"/>
        <end position="34"/>
    </location>
</feature>
<gene>
    <name evidence="11" type="ORF">SAMN06296036_114116</name>
</gene>
<evidence type="ECO:0000256" key="1">
    <source>
        <dbReference type="ARBA" id="ARBA00004651"/>
    </source>
</evidence>
<dbReference type="NCBIfam" id="TIGR00797">
    <property type="entry name" value="matE"/>
    <property type="match status" value="1"/>
</dbReference>
<keyword evidence="2" id="KW-0813">Transport</keyword>
<comment type="subcellular location">
    <subcellularLocation>
        <location evidence="1">Cell membrane</location>
        <topology evidence="1">Multi-pass membrane protein</topology>
    </subcellularLocation>
</comment>
<evidence type="ECO:0000256" key="10">
    <source>
        <dbReference type="SAM" id="Phobius"/>
    </source>
</evidence>
<dbReference type="PANTHER" id="PTHR43298">
    <property type="entry name" value="MULTIDRUG RESISTANCE PROTEIN NORM-RELATED"/>
    <property type="match status" value="1"/>
</dbReference>
<evidence type="ECO:0000256" key="7">
    <source>
        <dbReference type="ARBA" id="ARBA00023065"/>
    </source>
</evidence>
<feature type="transmembrane region" description="Helical" evidence="10">
    <location>
        <begin position="356"/>
        <end position="378"/>
    </location>
</feature>
<dbReference type="PANTHER" id="PTHR43298:SF2">
    <property type="entry name" value="FMN_FAD EXPORTER YEEO-RELATED"/>
    <property type="match status" value="1"/>
</dbReference>
<feature type="transmembrane region" description="Helical" evidence="10">
    <location>
        <begin position="86"/>
        <end position="108"/>
    </location>
</feature>
<evidence type="ECO:0000256" key="9">
    <source>
        <dbReference type="ARBA" id="ARBA00031636"/>
    </source>
</evidence>
<evidence type="ECO:0000256" key="3">
    <source>
        <dbReference type="ARBA" id="ARBA00022449"/>
    </source>
</evidence>
<feature type="transmembrane region" description="Helical" evidence="10">
    <location>
        <begin position="270"/>
        <end position="294"/>
    </location>
</feature>
<keyword evidence="4" id="KW-1003">Cell membrane</keyword>
<dbReference type="GO" id="GO:0042910">
    <property type="term" value="F:xenobiotic transmembrane transporter activity"/>
    <property type="evidence" value="ECO:0007669"/>
    <property type="project" value="InterPro"/>
</dbReference>
<keyword evidence="5 10" id="KW-0812">Transmembrane</keyword>
<dbReference type="STRING" id="1513793.SAMN06296036_114116"/>
<keyword evidence="6 10" id="KW-1133">Transmembrane helix</keyword>
<dbReference type="Proteomes" id="UP000192907">
    <property type="component" value="Unassembled WGS sequence"/>
</dbReference>
<dbReference type="GO" id="GO:0006811">
    <property type="term" value="P:monoatomic ion transport"/>
    <property type="evidence" value="ECO:0007669"/>
    <property type="project" value="UniProtKB-KW"/>
</dbReference>
<keyword evidence="7" id="KW-0406">Ion transport</keyword>
<dbReference type="GO" id="GO:0015297">
    <property type="term" value="F:antiporter activity"/>
    <property type="evidence" value="ECO:0007669"/>
    <property type="project" value="UniProtKB-KW"/>
</dbReference>
<dbReference type="InterPro" id="IPR048279">
    <property type="entry name" value="MdtK-like"/>
</dbReference>